<dbReference type="RefSeq" id="WP_064986580.1">
    <property type="nucleotide sequence ID" value="NZ_LZLC01000261.1"/>
</dbReference>
<dbReference type="Gene3D" id="1.10.357.10">
    <property type="entry name" value="Tetracycline Repressor, domain 2"/>
    <property type="match status" value="1"/>
</dbReference>
<feature type="domain" description="HTH tetR-type" evidence="5">
    <location>
        <begin position="10"/>
        <end position="70"/>
    </location>
</feature>
<dbReference type="GO" id="GO:0003700">
    <property type="term" value="F:DNA-binding transcription factor activity"/>
    <property type="evidence" value="ECO:0007669"/>
    <property type="project" value="TreeGrafter"/>
</dbReference>
<keyword evidence="3" id="KW-0804">Transcription</keyword>
<reference evidence="6 7" key="1">
    <citation type="submission" date="2016-06" db="EMBL/GenBank/DDBJ databases">
        <authorList>
            <person name="Kjaerup R.B."/>
            <person name="Dalgaard T.S."/>
            <person name="Juul-Madsen H.R."/>
        </authorList>
    </citation>
    <scope>NUCLEOTIDE SEQUENCE [LARGE SCALE GENOMIC DNA]</scope>
    <source>
        <strain evidence="6 7">1127319.6</strain>
    </source>
</reference>
<dbReference type="GO" id="GO:0000976">
    <property type="term" value="F:transcription cis-regulatory region binding"/>
    <property type="evidence" value="ECO:0007669"/>
    <property type="project" value="TreeGrafter"/>
</dbReference>
<dbReference type="PROSITE" id="PS50977">
    <property type="entry name" value="HTH_TETR_2"/>
    <property type="match status" value="1"/>
</dbReference>
<gene>
    <name evidence="6" type="ORF">A5630_09020</name>
</gene>
<dbReference type="InterPro" id="IPR050109">
    <property type="entry name" value="HTH-type_TetR-like_transc_reg"/>
</dbReference>
<dbReference type="OrthoDB" id="9805134at2"/>
<sequence>MVSLRQSQALATRQRLVDVATELFATEGFSGVTTTSLSEAAGVTRGALYHHFTNMSEVMEAVFERAEGTLVDAVNGALETMGSSRARLLAIGSVVLDVLAREPVVQRIVFVEAPLALGWARWRSLDGGRSLGRIEDLLDDLKQRGELVDGVVPRVAAQLILGAINEAGMHAAATTNGRSSPAGRQLALMCKGLLLQRDV</sequence>
<dbReference type="PANTHER" id="PTHR30055">
    <property type="entry name" value="HTH-TYPE TRANSCRIPTIONAL REGULATOR RUTR"/>
    <property type="match status" value="1"/>
</dbReference>
<dbReference type="Pfam" id="PF21351">
    <property type="entry name" value="TetR_C_41"/>
    <property type="match status" value="1"/>
</dbReference>
<dbReference type="InterPro" id="IPR001647">
    <property type="entry name" value="HTH_TetR"/>
</dbReference>
<dbReference type="InterPro" id="IPR036271">
    <property type="entry name" value="Tet_transcr_reg_TetR-rel_C_sf"/>
</dbReference>
<dbReference type="InterPro" id="IPR023772">
    <property type="entry name" value="DNA-bd_HTH_TetR-type_CS"/>
</dbReference>
<dbReference type="AlphaFoldDB" id="A0A1A3GI00"/>
<evidence type="ECO:0000256" key="1">
    <source>
        <dbReference type="ARBA" id="ARBA00023015"/>
    </source>
</evidence>
<keyword evidence="2 4" id="KW-0238">DNA-binding</keyword>
<accession>A0A1A3GI00</accession>
<proteinExistence type="predicted"/>
<evidence type="ECO:0000313" key="7">
    <source>
        <dbReference type="Proteomes" id="UP000093898"/>
    </source>
</evidence>
<dbReference type="PROSITE" id="PS01081">
    <property type="entry name" value="HTH_TETR_1"/>
    <property type="match status" value="1"/>
</dbReference>
<dbReference type="SUPFAM" id="SSF48498">
    <property type="entry name" value="Tetracyclin repressor-like, C-terminal domain"/>
    <property type="match status" value="1"/>
</dbReference>
<dbReference type="SUPFAM" id="SSF46689">
    <property type="entry name" value="Homeodomain-like"/>
    <property type="match status" value="1"/>
</dbReference>
<comment type="caution">
    <text evidence="6">The sequence shown here is derived from an EMBL/GenBank/DDBJ whole genome shotgun (WGS) entry which is preliminary data.</text>
</comment>
<evidence type="ECO:0000313" key="6">
    <source>
        <dbReference type="EMBL" id="OBJ35672.1"/>
    </source>
</evidence>
<evidence type="ECO:0000256" key="4">
    <source>
        <dbReference type="PROSITE-ProRule" id="PRU00335"/>
    </source>
</evidence>
<dbReference type="PRINTS" id="PR00455">
    <property type="entry name" value="HTHTETR"/>
</dbReference>
<evidence type="ECO:0000256" key="3">
    <source>
        <dbReference type="ARBA" id="ARBA00023163"/>
    </source>
</evidence>
<dbReference type="InterPro" id="IPR049484">
    <property type="entry name" value="Rv0078-like_C"/>
</dbReference>
<dbReference type="PANTHER" id="PTHR30055:SF234">
    <property type="entry name" value="HTH-TYPE TRANSCRIPTIONAL REGULATOR BETI"/>
    <property type="match status" value="1"/>
</dbReference>
<name>A0A1A3GI00_MYCMU</name>
<evidence type="ECO:0000256" key="2">
    <source>
        <dbReference type="ARBA" id="ARBA00023125"/>
    </source>
</evidence>
<evidence type="ECO:0000259" key="5">
    <source>
        <dbReference type="PROSITE" id="PS50977"/>
    </source>
</evidence>
<dbReference type="Proteomes" id="UP000093898">
    <property type="component" value="Unassembled WGS sequence"/>
</dbReference>
<dbReference type="EMBL" id="LZLC01000261">
    <property type="protein sequence ID" value="OBJ35672.1"/>
    <property type="molecule type" value="Genomic_DNA"/>
</dbReference>
<organism evidence="6 7">
    <name type="scientific">Mycolicibacterium mucogenicum</name>
    <name type="common">Mycobacterium mucogenicum</name>
    <dbReference type="NCBI Taxonomy" id="56689"/>
    <lineage>
        <taxon>Bacteria</taxon>
        <taxon>Bacillati</taxon>
        <taxon>Actinomycetota</taxon>
        <taxon>Actinomycetes</taxon>
        <taxon>Mycobacteriales</taxon>
        <taxon>Mycobacteriaceae</taxon>
        <taxon>Mycolicibacterium</taxon>
    </lineage>
</organism>
<protein>
    <submittedName>
        <fullName evidence="6">Transcriptional regulator</fullName>
    </submittedName>
</protein>
<feature type="DNA-binding region" description="H-T-H motif" evidence="4">
    <location>
        <begin position="33"/>
        <end position="52"/>
    </location>
</feature>
<keyword evidence="1" id="KW-0805">Transcription regulation</keyword>
<dbReference type="InterPro" id="IPR009057">
    <property type="entry name" value="Homeodomain-like_sf"/>
</dbReference>
<dbReference type="Pfam" id="PF00440">
    <property type="entry name" value="TetR_N"/>
    <property type="match status" value="1"/>
</dbReference>